<dbReference type="PANTHER" id="PTHR43563">
    <property type="entry name" value="AMINE OXIDASE"/>
    <property type="match status" value="1"/>
</dbReference>
<dbReference type="InterPro" id="IPR036188">
    <property type="entry name" value="FAD/NAD-bd_sf"/>
</dbReference>
<evidence type="ECO:0000313" key="10">
    <source>
        <dbReference type="Proteomes" id="UP001174936"/>
    </source>
</evidence>
<evidence type="ECO:0000313" key="9">
    <source>
        <dbReference type="EMBL" id="KAK0640794.1"/>
    </source>
</evidence>
<feature type="binding site" evidence="5">
    <location>
        <position position="223"/>
    </location>
    <ligand>
        <name>FAD</name>
        <dbReference type="ChEBI" id="CHEBI:57692"/>
    </ligand>
</feature>
<reference evidence="9" key="1">
    <citation type="submission" date="2023-06" db="EMBL/GenBank/DDBJ databases">
        <title>Genome-scale phylogeny and comparative genomics of the fungal order Sordariales.</title>
        <authorList>
            <consortium name="Lawrence Berkeley National Laboratory"/>
            <person name="Hensen N."/>
            <person name="Bonometti L."/>
            <person name="Westerberg I."/>
            <person name="Brannstrom I.O."/>
            <person name="Guillou S."/>
            <person name="Cros-Aarteil S."/>
            <person name="Calhoun S."/>
            <person name="Haridas S."/>
            <person name="Kuo A."/>
            <person name="Mondo S."/>
            <person name="Pangilinan J."/>
            <person name="Riley R."/>
            <person name="Labutti K."/>
            <person name="Andreopoulos B."/>
            <person name="Lipzen A."/>
            <person name="Chen C."/>
            <person name="Yanf M."/>
            <person name="Daum C."/>
            <person name="Ng V."/>
            <person name="Clum A."/>
            <person name="Steindorff A."/>
            <person name="Ohm R."/>
            <person name="Martin F."/>
            <person name="Silar P."/>
            <person name="Natvig D."/>
            <person name="Lalanne C."/>
            <person name="Gautier V."/>
            <person name="Ament-Velasquez S.L."/>
            <person name="Kruys A."/>
            <person name="Hutchinson M.I."/>
            <person name="Powell A.J."/>
            <person name="Barry K."/>
            <person name="Miller A.N."/>
            <person name="Grigoriev I.V."/>
            <person name="Debuchy R."/>
            <person name="Gladieux P."/>
            <person name="Thoren M.H."/>
            <person name="Johannesson H."/>
        </authorList>
    </citation>
    <scope>NUCLEOTIDE SEQUENCE</scope>
    <source>
        <strain evidence="9">SMH2532-1</strain>
    </source>
</reference>
<dbReference type="InterPro" id="IPR002937">
    <property type="entry name" value="Amino_oxidase"/>
</dbReference>
<dbReference type="Pfam" id="PF01266">
    <property type="entry name" value="DAO"/>
    <property type="match status" value="1"/>
</dbReference>
<dbReference type="GO" id="GO:0097621">
    <property type="term" value="F:monoamine oxidase activity"/>
    <property type="evidence" value="ECO:0007669"/>
    <property type="project" value="UniProtKB-EC"/>
</dbReference>
<evidence type="ECO:0000259" key="7">
    <source>
        <dbReference type="Pfam" id="PF01266"/>
    </source>
</evidence>
<dbReference type="SUPFAM" id="SSF54373">
    <property type="entry name" value="FAD-linked reductases, C-terminal domain"/>
    <property type="match status" value="1"/>
</dbReference>
<keyword evidence="3 6" id="KW-0560">Oxidoreductase</keyword>
<feature type="binding site" evidence="5">
    <location>
        <begin position="37"/>
        <end position="38"/>
    </location>
    <ligand>
        <name>FAD</name>
        <dbReference type="ChEBI" id="CHEBI:57692"/>
    </ligand>
</feature>
<sequence>MLENTDTVDVVLVGGGLSGLRAAVELRQAGYSCVVLEALDQVGGKTVGLNAAWIHEGSQSEICSLVKLLGLSLVKQHLSGTNLCQKKDGGVLAYASGFGDETQDLETRELHRRLNHLADIWLGPDSKAYDSVTLKALAEANCLEDKKGAGDAADSLTEAYLGVGADEVSALFMIQLIKSTKTSKHTDSILGGKAHRILAGTQYISARLAALLPQGCVRLSEQVKEICQEGDRCLTKTASGQVFHSKKVVVVLEYSEPWWRKAGLSGFIESSTGGPVSVTHDTCMAEEDHYSLTCSVVGESGRIWSSLTAEERRRNIVDHVGRVLGSRVKEPIPLPTSIVARQWLDGTMPAMPPDVLDSLESEAGKTIGKPWGNVHFVGAETADVWKGWMDGALRSGVRGAKEVIQLLVEEGGQNVRSSL</sequence>
<dbReference type="EMBL" id="JAULSV010000006">
    <property type="protein sequence ID" value="KAK0640794.1"/>
    <property type="molecule type" value="Genomic_DNA"/>
</dbReference>
<organism evidence="9 10">
    <name type="scientific">Cercophora newfieldiana</name>
    <dbReference type="NCBI Taxonomy" id="92897"/>
    <lineage>
        <taxon>Eukaryota</taxon>
        <taxon>Fungi</taxon>
        <taxon>Dikarya</taxon>
        <taxon>Ascomycota</taxon>
        <taxon>Pezizomycotina</taxon>
        <taxon>Sordariomycetes</taxon>
        <taxon>Sordariomycetidae</taxon>
        <taxon>Sordariales</taxon>
        <taxon>Lasiosphaeriaceae</taxon>
        <taxon>Cercophora</taxon>
    </lineage>
</organism>
<name>A0AA39XVB9_9PEZI</name>
<feature type="domain" description="FAD dependent oxidoreductase" evidence="7">
    <location>
        <begin position="9"/>
        <end position="125"/>
    </location>
</feature>
<dbReference type="Pfam" id="PF01593">
    <property type="entry name" value="Amino_oxidase"/>
    <property type="match status" value="1"/>
</dbReference>
<evidence type="ECO:0000259" key="8">
    <source>
        <dbReference type="Pfam" id="PF01593"/>
    </source>
</evidence>
<evidence type="ECO:0000256" key="5">
    <source>
        <dbReference type="PIRSR" id="PIRSR601613-1"/>
    </source>
</evidence>
<gene>
    <name evidence="9" type="ORF">B0T16DRAFT_514756</name>
</gene>
<dbReference type="EC" id="1.4.3.-" evidence="6"/>
<dbReference type="PRINTS" id="PR00757">
    <property type="entry name" value="AMINEOXDASEF"/>
</dbReference>
<keyword evidence="6" id="KW-0285">Flavoprotein</keyword>
<dbReference type="InterPro" id="IPR050703">
    <property type="entry name" value="Flavin_MAO"/>
</dbReference>
<evidence type="ECO:0000256" key="6">
    <source>
        <dbReference type="RuleBase" id="RU362067"/>
    </source>
</evidence>
<proteinExistence type="inferred from homology"/>
<comment type="cofactor">
    <cofactor evidence="1 6">
        <name>FAD</name>
        <dbReference type="ChEBI" id="CHEBI:57692"/>
    </cofactor>
</comment>
<dbReference type="InterPro" id="IPR001613">
    <property type="entry name" value="Flavin_amine_oxidase"/>
</dbReference>
<comment type="catalytic activity">
    <reaction evidence="4">
        <text>a secondary aliphatic amine + O2 + H2O = a primary amine + an aldehyde + H2O2</text>
        <dbReference type="Rhea" id="RHEA:26414"/>
        <dbReference type="ChEBI" id="CHEBI:15377"/>
        <dbReference type="ChEBI" id="CHEBI:15379"/>
        <dbReference type="ChEBI" id="CHEBI:16240"/>
        <dbReference type="ChEBI" id="CHEBI:17478"/>
        <dbReference type="ChEBI" id="CHEBI:58855"/>
        <dbReference type="ChEBI" id="CHEBI:65296"/>
        <dbReference type="EC" id="1.4.3.4"/>
    </reaction>
</comment>
<evidence type="ECO:0000256" key="1">
    <source>
        <dbReference type="ARBA" id="ARBA00001974"/>
    </source>
</evidence>
<comment type="similarity">
    <text evidence="2 6">Belongs to the flavin monoamine oxidase family.</text>
</comment>
<evidence type="ECO:0000256" key="3">
    <source>
        <dbReference type="ARBA" id="ARBA00023002"/>
    </source>
</evidence>
<keyword evidence="10" id="KW-1185">Reference proteome</keyword>
<evidence type="ECO:0000256" key="2">
    <source>
        <dbReference type="ARBA" id="ARBA00005995"/>
    </source>
</evidence>
<dbReference type="PANTHER" id="PTHR43563:SF14">
    <property type="entry name" value="AMINE OXIDASE"/>
    <property type="match status" value="1"/>
</dbReference>
<accession>A0AA39XVB9</accession>
<dbReference type="Gene3D" id="3.50.50.60">
    <property type="entry name" value="FAD/NAD(P)-binding domain"/>
    <property type="match status" value="2"/>
</dbReference>
<dbReference type="SUPFAM" id="SSF51905">
    <property type="entry name" value="FAD/NAD(P)-binding domain"/>
    <property type="match status" value="1"/>
</dbReference>
<protein>
    <recommendedName>
        <fullName evidence="6">Amine oxidase</fullName>
        <ecNumber evidence="6">1.4.3.-</ecNumber>
    </recommendedName>
</protein>
<feature type="binding site" evidence="5">
    <location>
        <position position="380"/>
    </location>
    <ligand>
        <name>FAD</name>
        <dbReference type="ChEBI" id="CHEBI:57692"/>
    </ligand>
</feature>
<evidence type="ECO:0000256" key="4">
    <source>
        <dbReference type="ARBA" id="ARBA00048448"/>
    </source>
</evidence>
<dbReference type="Proteomes" id="UP001174936">
    <property type="component" value="Unassembled WGS sequence"/>
</dbReference>
<feature type="domain" description="Amine oxidase" evidence="8">
    <location>
        <begin position="249"/>
        <end position="404"/>
    </location>
</feature>
<feature type="binding site" evidence="5">
    <location>
        <position position="18"/>
    </location>
    <ligand>
        <name>FAD</name>
        <dbReference type="ChEBI" id="CHEBI:57692"/>
    </ligand>
</feature>
<dbReference type="AlphaFoldDB" id="A0AA39XVB9"/>
<comment type="caution">
    <text evidence="9">The sequence shown here is derived from an EMBL/GenBank/DDBJ whole genome shotgun (WGS) entry which is preliminary data.</text>
</comment>
<dbReference type="InterPro" id="IPR006076">
    <property type="entry name" value="FAD-dep_OxRdtase"/>
</dbReference>
<keyword evidence="6" id="KW-0274">FAD</keyword>